<evidence type="ECO:0000313" key="4">
    <source>
        <dbReference type="Proteomes" id="UP000654345"/>
    </source>
</evidence>
<dbReference type="RefSeq" id="WP_201368979.1">
    <property type="nucleotide sequence ID" value="NZ_BNJG01000001.1"/>
</dbReference>
<dbReference type="EMBL" id="BNJG01000001">
    <property type="protein sequence ID" value="GHO52033.1"/>
    <property type="molecule type" value="Genomic_DNA"/>
</dbReference>
<keyword evidence="2" id="KW-1133">Transmembrane helix</keyword>
<evidence type="ECO:0000256" key="2">
    <source>
        <dbReference type="SAM" id="Phobius"/>
    </source>
</evidence>
<dbReference type="Proteomes" id="UP000654345">
    <property type="component" value="Unassembled WGS sequence"/>
</dbReference>
<keyword evidence="2" id="KW-0812">Transmembrane</keyword>
<feature type="compositionally biased region" description="Basic and acidic residues" evidence="1">
    <location>
        <begin position="27"/>
        <end position="42"/>
    </location>
</feature>
<keyword evidence="2" id="KW-0472">Membrane</keyword>
<proteinExistence type="predicted"/>
<gene>
    <name evidence="3" type="ORF">KSB_05080</name>
</gene>
<evidence type="ECO:0000313" key="3">
    <source>
        <dbReference type="EMBL" id="GHO52033.1"/>
    </source>
</evidence>
<feature type="region of interest" description="Disordered" evidence="1">
    <location>
        <begin position="15"/>
        <end position="47"/>
    </location>
</feature>
<organism evidence="3 4">
    <name type="scientific">Ktedonobacter robiniae</name>
    <dbReference type="NCBI Taxonomy" id="2778365"/>
    <lineage>
        <taxon>Bacteria</taxon>
        <taxon>Bacillati</taxon>
        <taxon>Chloroflexota</taxon>
        <taxon>Ktedonobacteria</taxon>
        <taxon>Ktedonobacterales</taxon>
        <taxon>Ktedonobacteraceae</taxon>
        <taxon>Ktedonobacter</taxon>
    </lineage>
</organism>
<evidence type="ECO:0000256" key="1">
    <source>
        <dbReference type="SAM" id="MobiDB-lite"/>
    </source>
</evidence>
<reference evidence="3 4" key="1">
    <citation type="journal article" date="2021" name="Int. J. Syst. Evol. Microbiol.">
        <title>Reticulibacter mediterranei gen. nov., sp. nov., within the new family Reticulibacteraceae fam. nov., and Ktedonospora formicarum gen. nov., sp. nov., Ktedonobacter robiniae sp. nov., Dictyobacter formicarum sp. nov. and Dictyobacter arantiisoli sp. nov., belonging to the class Ktedonobacteria.</title>
        <authorList>
            <person name="Yabe S."/>
            <person name="Zheng Y."/>
            <person name="Wang C.M."/>
            <person name="Sakai Y."/>
            <person name="Abe K."/>
            <person name="Yokota A."/>
            <person name="Donadio S."/>
            <person name="Cavaletti L."/>
            <person name="Monciardini P."/>
        </authorList>
    </citation>
    <scope>NUCLEOTIDE SEQUENCE [LARGE SCALE GENOMIC DNA]</scope>
    <source>
        <strain evidence="3 4">SOSP1-30</strain>
    </source>
</reference>
<name>A0ABQ3UH53_9CHLR</name>
<sequence length="160" mass="18145">MPNKYEREIEEILRNLELSDSPGSGGKRSERRSGSPKKERPPRGPRFRGFSWNFSPNEWFLLSTIVAALLGGGYAYATPTHEANLITGLLAIVGMICIVCVALTNFVSPRSGSAQRTRHQSVQFGNVTITPLRRGPFSNLRTRWNLFLLKLRYRKNDRPR</sequence>
<keyword evidence="4" id="KW-1185">Reference proteome</keyword>
<accession>A0ABQ3UH53</accession>
<feature type="transmembrane region" description="Helical" evidence="2">
    <location>
        <begin position="83"/>
        <end position="108"/>
    </location>
</feature>
<feature type="transmembrane region" description="Helical" evidence="2">
    <location>
        <begin position="59"/>
        <end position="77"/>
    </location>
</feature>
<comment type="caution">
    <text evidence="3">The sequence shown here is derived from an EMBL/GenBank/DDBJ whole genome shotgun (WGS) entry which is preliminary data.</text>
</comment>
<protein>
    <submittedName>
        <fullName evidence="3">Uncharacterized protein</fullName>
    </submittedName>
</protein>